<reference evidence="4" key="1">
    <citation type="journal article" date="2020" name="Microb. Genom.">
        <title>Genetic diversity of clinical and environmental Mucorales isolates obtained from an investigation of mucormycosis cases among solid organ transplant recipients.</title>
        <authorList>
            <person name="Nguyen M.H."/>
            <person name="Kaul D."/>
            <person name="Muto C."/>
            <person name="Cheng S.J."/>
            <person name="Richter R.A."/>
            <person name="Bruno V.M."/>
            <person name="Liu G."/>
            <person name="Beyhan S."/>
            <person name="Sundermann A.J."/>
            <person name="Mounaud S."/>
            <person name="Pasculle A.W."/>
            <person name="Nierman W.C."/>
            <person name="Driscoll E."/>
            <person name="Cumbie R."/>
            <person name="Clancy C.J."/>
            <person name="Dupont C.L."/>
        </authorList>
    </citation>
    <scope>NUCLEOTIDE SEQUENCE</scope>
    <source>
        <strain evidence="4">GL11</strain>
    </source>
</reference>
<organism evidence="4 5">
    <name type="scientific">Rhizopus oryzae</name>
    <name type="common">Mucormycosis agent</name>
    <name type="synonym">Rhizopus arrhizus var. delemar</name>
    <dbReference type="NCBI Taxonomy" id="64495"/>
    <lineage>
        <taxon>Eukaryota</taxon>
        <taxon>Fungi</taxon>
        <taxon>Fungi incertae sedis</taxon>
        <taxon>Mucoromycota</taxon>
        <taxon>Mucoromycotina</taxon>
        <taxon>Mucoromycetes</taxon>
        <taxon>Mucorales</taxon>
        <taxon>Mucorineae</taxon>
        <taxon>Rhizopodaceae</taxon>
        <taxon>Rhizopus</taxon>
    </lineage>
</organism>
<dbReference type="PROSITE" id="PS50157">
    <property type="entry name" value="ZINC_FINGER_C2H2_2"/>
    <property type="match status" value="1"/>
</dbReference>
<feature type="region of interest" description="Disordered" evidence="2">
    <location>
        <begin position="121"/>
        <end position="191"/>
    </location>
</feature>
<keyword evidence="1" id="KW-0862">Zinc</keyword>
<dbReference type="Gene3D" id="3.30.160.60">
    <property type="entry name" value="Classic Zinc Finger"/>
    <property type="match status" value="2"/>
</dbReference>
<feature type="domain" description="C2H2-type" evidence="3">
    <location>
        <begin position="205"/>
        <end position="233"/>
    </location>
</feature>
<accession>A0A9P7BSN9</accession>
<protein>
    <recommendedName>
        <fullName evidence="3">C2H2-type domain-containing protein</fullName>
    </recommendedName>
</protein>
<dbReference type="AlphaFoldDB" id="A0A9P7BSN9"/>
<evidence type="ECO:0000313" key="4">
    <source>
        <dbReference type="EMBL" id="KAG1308254.1"/>
    </source>
</evidence>
<evidence type="ECO:0000259" key="3">
    <source>
        <dbReference type="PROSITE" id="PS50157"/>
    </source>
</evidence>
<feature type="region of interest" description="Disordered" evidence="2">
    <location>
        <begin position="1"/>
        <end position="31"/>
    </location>
</feature>
<evidence type="ECO:0000256" key="1">
    <source>
        <dbReference type="PROSITE-ProRule" id="PRU00042"/>
    </source>
</evidence>
<dbReference type="Proteomes" id="UP000716291">
    <property type="component" value="Unassembled WGS sequence"/>
</dbReference>
<dbReference type="PROSITE" id="PS00028">
    <property type="entry name" value="ZINC_FINGER_C2H2_1"/>
    <property type="match status" value="2"/>
</dbReference>
<dbReference type="EMBL" id="JAANQT010000805">
    <property type="protein sequence ID" value="KAG1308254.1"/>
    <property type="molecule type" value="Genomic_DNA"/>
</dbReference>
<keyword evidence="1" id="KW-0479">Metal-binding</keyword>
<keyword evidence="5" id="KW-1185">Reference proteome</keyword>
<evidence type="ECO:0000256" key="2">
    <source>
        <dbReference type="SAM" id="MobiDB-lite"/>
    </source>
</evidence>
<dbReference type="GO" id="GO:0008270">
    <property type="term" value="F:zinc ion binding"/>
    <property type="evidence" value="ECO:0007669"/>
    <property type="project" value="UniProtKB-KW"/>
</dbReference>
<evidence type="ECO:0000313" key="5">
    <source>
        <dbReference type="Proteomes" id="UP000716291"/>
    </source>
</evidence>
<dbReference type="OrthoDB" id="6365676at2759"/>
<dbReference type="InterPro" id="IPR013087">
    <property type="entry name" value="Znf_C2H2_type"/>
</dbReference>
<gene>
    <name evidence="4" type="ORF">G6F64_006185</name>
</gene>
<name>A0A9P7BSN9_RHIOR</name>
<proteinExistence type="predicted"/>
<dbReference type="SMART" id="SM00355">
    <property type="entry name" value="ZnF_C2H2"/>
    <property type="match status" value="4"/>
</dbReference>
<comment type="caution">
    <text evidence="4">The sequence shown here is derived from an EMBL/GenBank/DDBJ whole genome shotgun (WGS) entry which is preliminary data.</text>
</comment>
<feature type="compositionally biased region" description="Polar residues" evidence="2">
    <location>
        <begin position="9"/>
        <end position="19"/>
    </location>
</feature>
<feature type="compositionally biased region" description="Basic and acidic residues" evidence="2">
    <location>
        <begin position="148"/>
        <end position="160"/>
    </location>
</feature>
<keyword evidence="1" id="KW-0863">Zinc-finger</keyword>
<sequence length="264" mass="29797">MKRKHSEANQDPSNLSQRITIDGHTPRNPKPQLCLLRTESQFVVGRQRSTDLKGILTELIEEFYPPLVCAICLDVSATRADSDMHFKAKHRGEKAFECLGHDCQQAYSSRSGLRYHLLTNHQVTGDRGRPGTSRTSKQKPAVTAVEGASKRAHVETKESNHGTSTKGKKGRSLTARKNNPPPATTNSTGLTTSLQKRLDELYPVTACPSCKEEFSKKTHVIRHLVEKHHGEEHYHCFVSECKHTKKYVTREGLIYHLVNYHYDS</sequence>